<evidence type="ECO:0000256" key="2">
    <source>
        <dbReference type="ARBA" id="ARBA00022679"/>
    </source>
</evidence>
<dbReference type="NCBIfam" id="TIGR02195">
    <property type="entry name" value="heptsyl_trn_II"/>
    <property type="match status" value="1"/>
</dbReference>
<dbReference type="SUPFAM" id="SSF53756">
    <property type="entry name" value="UDP-Glycosyltransferase/glycogen phosphorylase"/>
    <property type="match status" value="1"/>
</dbReference>
<dbReference type="GO" id="GO:0008713">
    <property type="term" value="F:ADP-heptose-lipopolysaccharide heptosyltransferase activity"/>
    <property type="evidence" value="ECO:0007669"/>
    <property type="project" value="UniProtKB-EC"/>
</dbReference>
<evidence type="ECO:0000256" key="3">
    <source>
        <dbReference type="ARBA" id="ARBA00043995"/>
    </source>
</evidence>
<comment type="caution">
    <text evidence="6">The sequence shown here is derived from an EMBL/GenBank/DDBJ whole genome shotgun (WGS) entry which is preliminary data.</text>
</comment>
<dbReference type="GO" id="GO:0009244">
    <property type="term" value="P:lipopolysaccharide core region biosynthetic process"/>
    <property type="evidence" value="ECO:0007669"/>
    <property type="project" value="TreeGrafter"/>
</dbReference>
<name>A0AAE3P0R2_9BACT</name>
<dbReference type="Pfam" id="PF01075">
    <property type="entry name" value="Glyco_transf_9"/>
    <property type="match status" value="1"/>
</dbReference>
<dbReference type="InterPro" id="IPR002201">
    <property type="entry name" value="Glyco_trans_9"/>
</dbReference>
<protein>
    <recommendedName>
        <fullName evidence="4">lipopolysaccharide heptosyltransferase II</fullName>
        <ecNumber evidence="4">2.4.99.24</ecNumber>
    </recommendedName>
</protein>
<dbReference type="Gene3D" id="3.40.50.2000">
    <property type="entry name" value="Glycogen Phosphorylase B"/>
    <property type="match status" value="2"/>
</dbReference>
<dbReference type="CDD" id="cd03789">
    <property type="entry name" value="GT9_LPS_heptosyltransferase"/>
    <property type="match status" value="1"/>
</dbReference>
<evidence type="ECO:0000256" key="4">
    <source>
        <dbReference type="ARBA" id="ARBA00044042"/>
    </source>
</evidence>
<proteinExistence type="inferred from homology"/>
<dbReference type="InterPro" id="IPR011910">
    <property type="entry name" value="RfaF"/>
</dbReference>
<comment type="similarity">
    <text evidence="3">Belongs to the glycosyltransferase 9 family.</text>
</comment>
<dbReference type="InterPro" id="IPR051199">
    <property type="entry name" value="LPS_LOS_Heptosyltrfase"/>
</dbReference>
<accession>A0AAE3P0R2</accession>
<reference evidence="6" key="1">
    <citation type="submission" date="2023-03" db="EMBL/GenBank/DDBJ databases">
        <title>Stygiobacter electus gen. nov., sp. nov., facultatively anaerobic thermotolerant bacterium of the class Ignavibacteria from a well of Yessentuki mineral water deposit.</title>
        <authorList>
            <person name="Podosokorskaya O.A."/>
            <person name="Elcheninov A.G."/>
            <person name="Petrova N.F."/>
            <person name="Zavarzina D.G."/>
            <person name="Kublanov I.V."/>
            <person name="Merkel A.Y."/>
        </authorList>
    </citation>
    <scope>NUCLEOTIDE SEQUENCE</scope>
    <source>
        <strain evidence="6">09-Me</strain>
    </source>
</reference>
<organism evidence="6 7">
    <name type="scientific">Stygiobacter electus</name>
    <dbReference type="NCBI Taxonomy" id="3032292"/>
    <lineage>
        <taxon>Bacteria</taxon>
        <taxon>Pseudomonadati</taxon>
        <taxon>Ignavibacteriota</taxon>
        <taxon>Ignavibacteria</taxon>
        <taxon>Ignavibacteriales</taxon>
        <taxon>Melioribacteraceae</taxon>
        <taxon>Stygiobacter</taxon>
    </lineage>
</organism>
<evidence type="ECO:0000313" key="7">
    <source>
        <dbReference type="Proteomes" id="UP001221302"/>
    </source>
</evidence>
<gene>
    <name evidence="6" type="primary">waaF</name>
    <name evidence="6" type="ORF">P0M35_02010</name>
</gene>
<dbReference type="AlphaFoldDB" id="A0AAE3P0R2"/>
<keyword evidence="1" id="KW-0328">Glycosyltransferase</keyword>
<sequence>MKKILVIQTAFIGDAILTLPLIQFLKNNFKDSEITVLAIPSTSSIFENSKFVTNVITYDKKGKDKSLISFIKLIKKIRKQNFEEVYSPHRSTRSTLISFFSKAKLTVGFNIADLSFLYKKKIKYEKNFHEVKRNLALAEFNFEKNDWRILPSISFDKINKDEIHKILNVSDKKIIAIAPGSVWQTKIYPKNYFIEIAKFLISKNYFIILIGSNDDVSLCQEIQDEIKENIISLAGKLNIIESIYMLTNCKALICNDSSPTHMAMIADIPVLTIYCSTIPDFGFYPYNQKGKYISFDDLNCKPCGIHGHKICPIKSFDCGVKLTPQKVIAKLSEIISV</sequence>
<keyword evidence="7" id="KW-1185">Reference proteome</keyword>
<dbReference type="Proteomes" id="UP001221302">
    <property type="component" value="Unassembled WGS sequence"/>
</dbReference>
<evidence type="ECO:0000256" key="5">
    <source>
        <dbReference type="ARBA" id="ARBA00047503"/>
    </source>
</evidence>
<dbReference type="EC" id="2.4.99.24" evidence="4"/>
<dbReference type="EMBL" id="JARGDL010000002">
    <property type="protein sequence ID" value="MDF1610913.1"/>
    <property type="molecule type" value="Genomic_DNA"/>
</dbReference>
<evidence type="ECO:0000313" key="6">
    <source>
        <dbReference type="EMBL" id="MDF1610913.1"/>
    </source>
</evidence>
<dbReference type="GO" id="GO:0005829">
    <property type="term" value="C:cytosol"/>
    <property type="evidence" value="ECO:0007669"/>
    <property type="project" value="TreeGrafter"/>
</dbReference>
<comment type="catalytic activity">
    <reaction evidence="5">
        <text>an L-alpha-D-Hep-(1-&gt;5)-[alpha-Kdo-(2-&gt;4)]-alpha-Kdo-(2-&gt;6)-lipid A + ADP-L-glycero-beta-D-manno-heptose = an L-alpha-D-Hep-(1-&gt;3)-L-alpha-D-Hep-(1-&gt;5)-[alpha-Kdo-(2-&gt;4)]-alpha-Kdo-(2-&gt;6)-lipid A + ADP + H(+)</text>
        <dbReference type="Rhea" id="RHEA:74071"/>
        <dbReference type="ChEBI" id="CHEBI:15378"/>
        <dbReference type="ChEBI" id="CHEBI:61506"/>
        <dbReference type="ChEBI" id="CHEBI:193068"/>
        <dbReference type="ChEBI" id="CHEBI:193069"/>
        <dbReference type="ChEBI" id="CHEBI:456216"/>
        <dbReference type="EC" id="2.4.99.24"/>
    </reaction>
</comment>
<dbReference type="RefSeq" id="WP_321534679.1">
    <property type="nucleotide sequence ID" value="NZ_JARGDL010000002.1"/>
</dbReference>
<keyword evidence="2" id="KW-0808">Transferase</keyword>
<dbReference type="PANTHER" id="PTHR30160">
    <property type="entry name" value="TETRAACYLDISACCHARIDE 4'-KINASE-RELATED"/>
    <property type="match status" value="1"/>
</dbReference>
<evidence type="ECO:0000256" key="1">
    <source>
        <dbReference type="ARBA" id="ARBA00022676"/>
    </source>
</evidence>
<dbReference type="PANTHER" id="PTHR30160:SF1">
    <property type="entry name" value="LIPOPOLYSACCHARIDE 1,2-N-ACETYLGLUCOSAMINETRANSFERASE-RELATED"/>
    <property type="match status" value="1"/>
</dbReference>